<dbReference type="PANTHER" id="PTHR47634">
    <property type="entry name" value="PROTEIN KINASE DOMAIN-CONTAINING PROTEIN-RELATED"/>
    <property type="match status" value="1"/>
</dbReference>
<dbReference type="PROSITE" id="PS00107">
    <property type="entry name" value="PROTEIN_KINASE_ATP"/>
    <property type="match status" value="1"/>
</dbReference>
<dbReference type="EMBL" id="ML992502">
    <property type="protein sequence ID" value="KAF2226588.1"/>
    <property type="molecule type" value="Genomic_DNA"/>
</dbReference>
<keyword evidence="11" id="KW-1185">Reference proteome</keyword>
<comment type="catalytic activity">
    <reaction evidence="7">
        <text>L-threonyl-[protein] + ATP = O-phospho-L-threonyl-[protein] + ADP + H(+)</text>
        <dbReference type="Rhea" id="RHEA:46608"/>
        <dbReference type="Rhea" id="RHEA-COMP:11060"/>
        <dbReference type="Rhea" id="RHEA-COMP:11605"/>
        <dbReference type="ChEBI" id="CHEBI:15378"/>
        <dbReference type="ChEBI" id="CHEBI:30013"/>
        <dbReference type="ChEBI" id="CHEBI:30616"/>
        <dbReference type="ChEBI" id="CHEBI:61977"/>
        <dbReference type="ChEBI" id="CHEBI:456216"/>
        <dbReference type="EC" id="2.7.11.1"/>
    </reaction>
</comment>
<evidence type="ECO:0000256" key="5">
    <source>
        <dbReference type="ARBA" id="ARBA00022777"/>
    </source>
</evidence>
<protein>
    <recommendedName>
        <fullName evidence="1">non-specific serine/threonine protein kinase</fullName>
        <ecNumber evidence="1">2.7.11.1</ecNumber>
    </recommendedName>
</protein>
<evidence type="ECO:0000256" key="7">
    <source>
        <dbReference type="ARBA" id="ARBA00047899"/>
    </source>
</evidence>
<keyword evidence="6 9" id="KW-0067">ATP-binding</keyword>
<evidence type="ECO:0000256" key="1">
    <source>
        <dbReference type="ARBA" id="ARBA00012513"/>
    </source>
</evidence>
<evidence type="ECO:0000313" key="11">
    <source>
        <dbReference type="Proteomes" id="UP000799538"/>
    </source>
</evidence>
<dbReference type="InterPro" id="IPR011009">
    <property type="entry name" value="Kinase-like_dom_sf"/>
</dbReference>
<dbReference type="SUPFAM" id="SSF56112">
    <property type="entry name" value="Protein kinase-like (PK-like)"/>
    <property type="match status" value="1"/>
</dbReference>
<sequence>MQILPALVDADDLSPQKQCMMQKVAPPSDFLISPVPPETWELRAVRPSAEPAEHYYHPGGLHPVHLNEVYEQRYRIIRKLGYGSHSTVWLALDDRKNQYVALKFFAALPTQLFHAKDLMGTLQASPCAGTEDSLVCPSVYDHFIVSGPNGMHPVTVMETLGQNLKEILHLRDVTAEKTGQHLDLRSKGSFIVRSAYDASATAEKIRYSTYRQMS</sequence>
<dbReference type="OrthoDB" id="5979581at2759"/>
<evidence type="ECO:0000256" key="8">
    <source>
        <dbReference type="ARBA" id="ARBA00048679"/>
    </source>
</evidence>
<evidence type="ECO:0000256" key="4">
    <source>
        <dbReference type="ARBA" id="ARBA00022741"/>
    </source>
</evidence>
<reference evidence="11" key="1">
    <citation type="journal article" date="2020" name="Stud. Mycol.">
        <title>101 Dothideomycetes genomes: A test case for predicting lifestyles and emergence of pathogens.</title>
        <authorList>
            <person name="Haridas S."/>
            <person name="Albert R."/>
            <person name="Binder M."/>
            <person name="Bloem J."/>
            <person name="LaButti K."/>
            <person name="Salamov A."/>
            <person name="Andreopoulos B."/>
            <person name="Baker S."/>
            <person name="Barry K."/>
            <person name="Bills G."/>
            <person name="Bluhm B."/>
            <person name="Cannon C."/>
            <person name="Castanera R."/>
            <person name="Culley D."/>
            <person name="Daum C."/>
            <person name="Ezra D."/>
            <person name="Gonzalez J."/>
            <person name="Henrissat B."/>
            <person name="Kuo A."/>
            <person name="Liang C."/>
            <person name="Lipzen A."/>
            <person name="Lutzoni F."/>
            <person name="Magnuson J."/>
            <person name="Mondo S."/>
            <person name="Nolan M."/>
            <person name="Ohm R."/>
            <person name="Pangilinan J."/>
            <person name="Park H.-J."/>
            <person name="Ramirez L."/>
            <person name="Alfaro M."/>
            <person name="Sun H."/>
            <person name="Tritt A."/>
            <person name="Yoshinaga Y."/>
            <person name="Zwiers L.-H."/>
            <person name="Turgeon B."/>
            <person name="Goodwin S."/>
            <person name="Spatafora J."/>
            <person name="Crous P."/>
            <person name="Grigoriev I."/>
        </authorList>
    </citation>
    <scope>NUCLEOTIDE SEQUENCE [LARGE SCALE GENOMIC DNA]</scope>
    <source>
        <strain evidence="11">CECT 20119</strain>
    </source>
</reference>
<keyword evidence="5" id="KW-0418">Kinase</keyword>
<evidence type="ECO:0000256" key="6">
    <source>
        <dbReference type="ARBA" id="ARBA00022840"/>
    </source>
</evidence>
<dbReference type="AlphaFoldDB" id="A0A6A6GLS2"/>
<proteinExistence type="predicted"/>
<name>A0A6A6GLS2_9PEZI</name>
<evidence type="ECO:0000256" key="2">
    <source>
        <dbReference type="ARBA" id="ARBA00022527"/>
    </source>
</evidence>
<dbReference type="GO" id="GO:0050684">
    <property type="term" value="P:regulation of mRNA processing"/>
    <property type="evidence" value="ECO:0007669"/>
    <property type="project" value="TreeGrafter"/>
</dbReference>
<accession>A0A6A6GLS2</accession>
<dbReference type="InterPro" id="IPR051334">
    <property type="entry name" value="SRPK"/>
</dbReference>
<feature type="binding site" evidence="9">
    <location>
        <position position="103"/>
    </location>
    <ligand>
        <name>ATP</name>
        <dbReference type="ChEBI" id="CHEBI:30616"/>
    </ligand>
</feature>
<keyword evidence="2" id="KW-0723">Serine/threonine-protein kinase</keyword>
<dbReference type="GO" id="GO:0000245">
    <property type="term" value="P:spliceosomal complex assembly"/>
    <property type="evidence" value="ECO:0007669"/>
    <property type="project" value="TreeGrafter"/>
</dbReference>
<evidence type="ECO:0000313" key="10">
    <source>
        <dbReference type="EMBL" id="KAF2226588.1"/>
    </source>
</evidence>
<dbReference type="EC" id="2.7.11.1" evidence="1"/>
<keyword evidence="3" id="KW-0808">Transferase</keyword>
<organism evidence="10 11">
    <name type="scientific">Elsinoe ampelina</name>
    <dbReference type="NCBI Taxonomy" id="302913"/>
    <lineage>
        <taxon>Eukaryota</taxon>
        <taxon>Fungi</taxon>
        <taxon>Dikarya</taxon>
        <taxon>Ascomycota</taxon>
        <taxon>Pezizomycotina</taxon>
        <taxon>Dothideomycetes</taxon>
        <taxon>Dothideomycetidae</taxon>
        <taxon>Myriangiales</taxon>
        <taxon>Elsinoaceae</taxon>
        <taxon>Elsinoe</taxon>
    </lineage>
</organism>
<dbReference type="InterPro" id="IPR017441">
    <property type="entry name" value="Protein_kinase_ATP_BS"/>
</dbReference>
<gene>
    <name evidence="10" type="ORF">BDZ85DRAFT_316089</name>
</gene>
<dbReference type="GO" id="GO:0004674">
    <property type="term" value="F:protein serine/threonine kinase activity"/>
    <property type="evidence" value="ECO:0007669"/>
    <property type="project" value="UniProtKB-KW"/>
</dbReference>
<keyword evidence="4 9" id="KW-0547">Nucleotide-binding</keyword>
<evidence type="ECO:0000256" key="3">
    <source>
        <dbReference type="ARBA" id="ARBA00022679"/>
    </source>
</evidence>
<dbReference type="PANTHER" id="PTHR47634:SF9">
    <property type="entry name" value="PROTEIN KINASE DOMAIN-CONTAINING PROTEIN-RELATED"/>
    <property type="match status" value="1"/>
</dbReference>
<dbReference type="GO" id="GO:0005524">
    <property type="term" value="F:ATP binding"/>
    <property type="evidence" value="ECO:0007669"/>
    <property type="project" value="UniProtKB-UniRule"/>
</dbReference>
<comment type="catalytic activity">
    <reaction evidence="8">
        <text>L-seryl-[protein] + ATP = O-phospho-L-seryl-[protein] + ADP + H(+)</text>
        <dbReference type="Rhea" id="RHEA:17989"/>
        <dbReference type="Rhea" id="RHEA-COMP:9863"/>
        <dbReference type="Rhea" id="RHEA-COMP:11604"/>
        <dbReference type="ChEBI" id="CHEBI:15378"/>
        <dbReference type="ChEBI" id="CHEBI:29999"/>
        <dbReference type="ChEBI" id="CHEBI:30616"/>
        <dbReference type="ChEBI" id="CHEBI:83421"/>
        <dbReference type="ChEBI" id="CHEBI:456216"/>
        <dbReference type="EC" id="2.7.11.1"/>
    </reaction>
</comment>
<evidence type="ECO:0000256" key="9">
    <source>
        <dbReference type="PROSITE-ProRule" id="PRU10141"/>
    </source>
</evidence>
<dbReference type="Gene3D" id="3.30.200.20">
    <property type="entry name" value="Phosphorylase Kinase, domain 1"/>
    <property type="match status" value="1"/>
</dbReference>
<dbReference type="Proteomes" id="UP000799538">
    <property type="component" value="Unassembled WGS sequence"/>
</dbReference>